<sequence>MIAPEPGAVLQDLVEALELDQVEKREKAKAKAKGDKGGHDVCSNCLFASLLSGKPDCFKPSIACVAYSHQYAVPQFPVSG</sequence>
<name>A0ABV9NE10_9PROT</name>
<dbReference type="Proteomes" id="UP001596024">
    <property type="component" value="Unassembled WGS sequence"/>
</dbReference>
<dbReference type="EMBL" id="JBHSGQ010000004">
    <property type="protein sequence ID" value="MFC4725486.1"/>
    <property type="molecule type" value="Genomic_DNA"/>
</dbReference>
<reference evidence="2" key="1">
    <citation type="journal article" date="2019" name="Int. J. Syst. Evol. Microbiol.">
        <title>The Global Catalogue of Microorganisms (GCM) 10K type strain sequencing project: providing services to taxonomists for standard genome sequencing and annotation.</title>
        <authorList>
            <consortium name="The Broad Institute Genomics Platform"/>
            <consortium name="The Broad Institute Genome Sequencing Center for Infectious Disease"/>
            <person name="Wu L."/>
            <person name="Ma J."/>
        </authorList>
    </citation>
    <scope>NUCLEOTIDE SEQUENCE [LARGE SCALE GENOMIC DNA]</scope>
    <source>
        <strain evidence="2">CCUG 62981</strain>
    </source>
</reference>
<evidence type="ECO:0000313" key="2">
    <source>
        <dbReference type="Proteomes" id="UP001596024"/>
    </source>
</evidence>
<protein>
    <submittedName>
        <fullName evidence="1">Uncharacterized protein</fullName>
    </submittedName>
</protein>
<comment type="caution">
    <text evidence="1">The sequence shown here is derived from an EMBL/GenBank/DDBJ whole genome shotgun (WGS) entry which is preliminary data.</text>
</comment>
<proteinExistence type="predicted"/>
<dbReference type="RefSeq" id="WP_371393442.1">
    <property type="nucleotide sequence ID" value="NZ_CP163421.1"/>
</dbReference>
<organism evidence="1 2">
    <name type="scientific">Glycocaulis abyssi</name>
    <dbReference type="NCBI Taxonomy" id="1433403"/>
    <lineage>
        <taxon>Bacteria</taxon>
        <taxon>Pseudomonadati</taxon>
        <taxon>Pseudomonadota</taxon>
        <taxon>Alphaproteobacteria</taxon>
        <taxon>Maricaulales</taxon>
        <taxon>Maricaulaceae</taxon>
        <taxon>Glycocaulis</taxon>
    </lineage>
</organism>
<accession>A0ABV9NE10</accession>
<keyword evidence="2" id="KW-1185">Reference proteome</keyword>
<gene>
    <name evidence="1" type="ORF">ACFPB0_09320</name>
</gene>
<evidence type="ECO:0000313" key="1">
    <source>
        <dbReference type="EMBL" id="MFC4725486.1"/>
    </source>
</evidence>